<dbReference type="WBParaSite" id="Pan_g20336.t1">
    <property type="protein sequence ID" value="Pan_g20336.t1"/>
    <property type="gene ID" value="Pan_g20336"/>
</dbReference>
<keyword evidence="1" id="KW-1185">Reference proteome</keyword>
<proteinExistence type="predicted"/>
<dbReference type="Proteomes" id="UP000492821">
    <property type="component" value="Unassembled WGS sequence"/>
</dbReference>
<evidence type="ECO:0000313" key="2">
    <source>
        <dbReference type="WBParaSite" id="Pan_g20336.t1"/>
    </source>
</evidence>
<protein>
    <submittedName>
        <fullName evidence="2">Uncharacterized protein</fullName>
    </submittedName>
</protein>
<name>A0A7E4VHK4_PANRE</name>
<sequence>MHRCALKSEYSTSQANEPQIRQHQHCFNPYSKDIHITETGSVSNLGNVLPQLADFLLCMLSRVAVTALVFDSISATLLRF</sequence>
<accession>A0A7E4VHK4</accession>
<organism evidence="1 2">
    <name type="scientific">Panagrellus redivivus</name>
    <name type="common">Microworm</name>
    <dbReference type="NCBI Taxonomy" id="6233"/>
    <lineage>
        <taxon>Eukaryota</taxon>
        <taxon>Metazoa</taxon>
        <taxon>Ecdysozoa</taxon>
        <taxon>Nematoda</taxon>
        <taxon>Chromadorea</taxon>
        <taxon>Rhabditida</taxon>
        <taxon>Tylenchina</taxon>
        <taxon>Panagrolaimomorpha</taxon>
        <taxon>Panagrolaimoidea</taxon>
        <taxon>Panagrolaimidae</taxon>
        <taxon>Panagrellus</taxon>
    </lineage>
</organism>
<dbReference type="AlphaFoldDB" id="A0A7E4VHK4"/>
<evidence type="ECO:0000313" key="1">
    <source>
        <dbReference type="Proteomes" id="UP000492821"/>
    </source>
</evidence>
<reference evidence="1" key="1">
    <citation type="journal article" date="2013" name="Genetics">
        <title>The draft genome and transcriptome of Panagrellus redivivus are shaped by the harsh demands of a free-living lifestyle.</title>
        <authorList>
            <person name="Srinivasan J."/>
            <person name="Dillman A.R."/>
            <person name="Macchietto M.G."/>
            <person name="Heikkinen L."/>
            <person name="Lakso M."/>
            <person name="Fracchia K.M."/>
            <person name="Antoshechkin I."/>
            <person name="Mortazavi A."/>
            <person name="Wong G."/>
            <person name="Sternberg P.W."/>
        </authorList>
    </citation>
    <scope>NUCLEOTIDE SEQUENCE [LARGE SCALE GENOMIC DNA]</scope>
    <source>
        <strain evidence="1">MT8872</strain>
    </source>
</reference>
<reference evidence="2" key="2">
    <citation type="submission" date="2020-10" db="UniProtKB">
        <authorList>
            <consortium name="WormBaseParasite"/>
        </authorList>
    </citation>
    <scope>IDENTIFICATION</scope>
</reference>